<dbReference type="Proteomes" id="UP000710849">
    <property type="component" value="Unassembled WGS sequence"/>
</dbReference>
<organism evidence="2 3">
    <name type="scientific">Botrytis byssoidea</name>
    <dbReference type="NCBI Taxonomy" id="139641"/>
    <lineage>
        <taxon>Eukaryota</taxon>
        <taxon>Fungi</taxon>
        <taxon>Dikarya</taxon>
        <taxon>Ascomycota</taxon>
        <taxon>Pezizomycotina</taxon>
        <taxon>Leotiomycetes</taxon>
        <taxon>Helotiales</taxon>
        <taxon>Sclerotiniaceae</taxon>
        <taxon>Botrytis</taxon>
    </lineage>
</organism>
<dbReference type="SUPFAM" id="SSF56219">
    <property type="entry name" value="DNase I-like"/>
    <property type="match status" value="1"/>
</dbReference>
<protein>
    <recommendedName>
        <fullName evidence="1">Endonuclease/exonuclease/phosphatase domain-containing protein</fullName>
    </recommendedName>
</protein>
<comment type="caution">
    <text evidence="2">The sequence shown here is derived from an EMBL/GenBank/DDBJ whole genome shotgun (WGS) entry which is preliminary data.</text>
</comment>
<dbReference type="Gene3D" id="3.60.10.10">
    <property type="entry name" value="Endonuclease/exonuclease/phosphatase"/>
    <property type="match status" value="1"/>
</dbReference>
<gene>
    <name evidence="2" type="ORF">EAE97_005782</name>
</gene>
<reference evidence="2 3" key="1">
    <citation type="journal article" date="2020" name="Genome Biol. Evol.">
        <title>Comparative genomics of Sclerotiniaceae.</title>
        <authorList>
            <person name="Valero Jimenez C.A."/>
            <person name="Steentjes M."/>
            <person name="Scholten O.E."/>
            <person name="Van Kan J.A.L."/>
        </authorList>
    </citation>
    <scope>NUCLEOTIDE SEQUENCE [LARGE SCALE GENOMIC DNA]</scope>
    <source>
        <strain evidence="2 3">MUCL 94</strain>
    </source>
</reference>
<dbReference type="InterPro" id="IPR005135">
    <property type="entry name" value="Endo/exonuclease/phosphatase"/>
</dbReference>
<dbReference type="Pfam" id="PF14529">
    <property type="entry name" value="Exo_endo_phos_2"/>
    <property type="match status" value="1"/>
</dbReference>
<dbReference type="AlphaFoldDB" id="A0A9P5IQ11"/>
<name>A0A9P5IQ11_9HELO</name>
<evidence type="ECO:0000313" key="3">
    <source>
        <dbReference type="Proteomes" id="UP000710849"/>
    </source>
</evidence>
<feature type="domain" description="Endonuclease/exonuclease/phosphatase" evidence="1">
    <location>
        <begin position="96"/>
        <end position="161"/>
    </location>
</feature>
<proteinExistence type="predicted"/>
<dbReference type="InterPro" id="IPR036691">
    <property type="entry name" value="Endo/exonu/phosph_ase_sf"/>
</dbReference>
<dbReference type="RefSeq" id="XP_038732771.1">
    <property type="nucleotide sequence ID" value="XM_038876295.1"/>
</dbReference>
<dbReference type="EMBL" id="RCSW01000010">
    <property type="protein sequence ID" value="KAF7943712.1"/>
    <property type="molecule type" value="Genomic_DNA"/>
</dbReference>
<accession>A0A9P5IQ11</accession>
<evidence type="ECO:0000259" key="1">
    <source>
        <dbReference type="Pfam" id="PF14529"/>
    </source>
</evidence>
<dbReference type="GO" id="GO:0003824">
    <property type="term" value="F:catalytic activity"/>
    <property type="evidence" value="ECO:0007669"/>
    <property type="project" value="InterPro"/>
</dbReference>
<keyword evidence="3" id="KW-1185">Reference proteome</keyword>
<sequence>MVQFCLSLARLEQRHGWNNDISSNLNPHWGYKNTRSVVHSSLHQILPNYPSAHKPRTITYIAKHFKSLVTISRNSPNDADLQILSIVEGGKEIQPINIYNEGNTCEKTTTRSLFTTSLHPQSLLIGDFNSHHPSWGHFNEPSLEAEELYEWFEDNNFELANGQE</sequence>
<dbReference type="GeneID" id="62149371"/>
<evidence type="ECO:0000313" key="2">
    <source>
        <dbReference type="EMBL" id="KAF7943712.1"/>
    </source>
</evidence>